<dbReference type="RefSeq" id="WP_036900185.1">
    <property type="nucleotide sequence ID" value="NZ_BRSY01000018.1"/>
</dbReference>
<organism evidence="1 2">
    <name type="scientific">Proteus mirabilis</name>
    <dbReference type="NCBI Taxonomy" id="584"/>
    <lineage>
        <taxon>Bacteria</taxon>
        <taxon>Pseudomonadati</taxon>
        <taxon>Pseudomonadota</taxon>
        <taxon>Gammaproteobacteria</taxon>
        <taxon>Enterobacterales</taxon>
        <taxon>Morganellaceae</taxon>
        <taxon>Proteus</taxon>
    </lineage>
</organism>
<dbReference type="InterPro" id="IPR001279">
    <property type="entry name" value="Metallo-B-lactamas"/>
</dbReference>
<evidence type="ECO:0000313" key="1">
    <source>
        <dbReference type="EMBL" id="SPZ03159.1"/>
    </source>
</evidence>
<gene>
    <name evidence="1" type="ORF">NCTC10975_04842</name>
</gene>
<proteinExistence type="predicted"/>
<dbReference type="Gene3D" id="3.60.15.10">
    <property type="entry name" value="Ribonuclease Z/Hydroxyacylglutathione hydrolase-like"/>
    <property type="match status" value="1"/>
</dbReference>
<protein>
    <submittedName>
        <fullName evidence="1">Metallo-beta-lactamase superfamily protein</fullName>
    </submittedName>
</protein>
<reference evidence="1 2" key="1">
    <citation type="submission" date="2018-06" db="EMBL/GenBank/DDBJ databases">
        <authorList>
            <consortium name="Pathogen Informatics"/>
            <person name="Doyle S."/>
        </authorList>
    </citation>
    <scope>NUCLEOTIDE SEQUENCE [LARGE SCALE GENOMIC DNA]</scope>
    <source>
        <strain evidence="1 2">NCTC10975</strain>
    </source>
</reference>
<dbReference type="InterPro" id="IPR036866">
    <property type="entry name" value="RibonucZ/Hydroxyglut_hydro"/>
</dbReference>
<dbReference type="Pfam" id="PF00753">
    <property type="entry name" value="Lactamase_B"/>
    <property type="match status" value="1"/>
</dbReference>
<dbReference type="PANTHER" id="PTHR13754">
    <property type="entry name" value="METALLO-BETA-LACTAMASE SUPERFAMILY PROTEIN"/>
    <property type="match status" value="1"/>
</dbReference>
<dbReference type="InterPro" id="IPR041712">
    <property type="entry name" value="DHPS-like_MBL-fold"/>
</dbReference>
<dbReference type="SUPFAM" id="SSF56281">
    <property type="entry name" value="Metallo-hydrolase/oxidoreductase"/>
    <property type="match status" value="1"/>
</dbReference>
<evidence type="ECO:0000313" key="2">
    <source>
        <dbReference type="Proteomes" id="UP000251485"/>
    </source>
</evidence>
<dbReference type="PANTHER" id="PTHR13754:SF13">
    <property type="entry name" value="METALLO-BETA-LACTAMASE SUPERFAMILY PROTEIN (AFU_ORTHOLOGUE AFUA_3G07630)"/>
    <property type="match status" value="1"/>
</dbReference>
<dbReference type="CDD" id="cd07713">
    <property type="entry name" value="DHPS-like_MBL-fold"/>
    <property type="match status" value="1"/>
</dbReference>
<dbReference type="EMBL" id="UAUE01000034">
    <property type="protein sequence ID" value="SPZ03159.1"/>
    <property type="molecule type" value="Genomic_DNA"/>
</dbReference>
<dbReference type="Proteomes" id="UP000251485">
    <property type="component" value="Unassembled WGS sequence"/>
</dbReference>
<dbReference type="InterPro" id="IPR052926">
    <property type="entry name" value="Metallo-beta-lactamase_dom"/>
</dbReference>
<sequence length="272" mass="30484">MLTITALLENKTSDPALSHYPGLSLLLEDTESESKILFDTGKDLTFINNAKKMAIDLTSLTTIVISHGHYDHFGGLTHLNEDFFITKPHIIAHPDLFSVRYSALFMGRQSIKFKRLTPFFNRQQLEQQFSFQLTATPKAIDKRFIYSGQVTERQIHKRYGVIVSEGSETDDYVLDDSFLIWQGQQGLVIITGCSHSGIDAIIRHAKKITGNDKIQAIVGGLHLRCASLAALKRAKKAIGHHVEVYGCHCTGALGRSYLNAKDFNTGQRLFFK</sequence>
<name>A0A2X2E502_PROMI</name>
<dbReference type="SMART" id="SM00849">
    <property type="entry name" value="Lactamase_B"/>
    <property type="match status" value="1"/>
</dbReference>
<dbReference type="GO" id="GO:0016740">
    <property type="term" value="F:transferase activity"/>
    <property type="evidence" value="ECO:0007669"/>
    <property type="project" value="TreeGrafter"/>
</dbReference>
<dbReference type="AlphaFoldDB" id="A0A2X2E502"/>
<accession>A0A2X2E502</accession>